<keyword evidence="3" id="KW-1185">Reference proteome</keyword>
<dbReference type="HOGENOM" id="CLU_079080_0_0_0"/>
<evidence type="ECO:0008006" key="4">
    <source>
        <dbReference type="Google" id="ProtNLM"/>
    </source>
</evidence>
<reference evidence="2 3" key="1">
    <citation type="submission" date="2012-06" db="EMBL/GenBank/DDBJ databases">
        <title>Complete genome of Terriglobus roseus DSM 18391.</title>
        <authorList>
            <consortium name="US DOE Joint Genome Institute (JGI-PGF)"/>
            <person name="Lucas S."/>
            <person name="Copeland A."/>
            <person name="Lapidus A."/>
            <person name="Glavina del Rio T."/>
            <person name="Dalin E."/>
            <person name="Tice H."/>
            <person name="Bruce D."/>
            <person name="Goodwin L."/>
            <person name="Pitluck S."/>
            <person name="Peters L."/>
            <person name="Mikhailova N."/>
            <person name="Munk A.C.C."/>
            <person name="Kyrpides N."/>
            <person name="Mavromatis K."/>
            <person name="Ivanova N."/>
            <person name="Brettin T."/>
            <person name="Detter J.C."/>
            <person name="Han C."/>
            <person name="Larimer F."/>
            <person name="Land M."/>
            <person name="Hauser L."/>
            <person name="Markowitz V."/>
            <person name="Cheng J.-F."/>
            <person name="Hugenholtz P."/>
            <person name="Woyke T."/>
            <person name="Wu D."/>
            <person name="Brambilla E."/>
            <person name="Klenk H.-P."/>
            <person name="Eisen J.A."/>
        </authorList>
    </citation>
    <scope>NUCLEOTIDE SEQUENCE [LARGE SCALE GENOMIC DNA]</scope>
    <source>
        <strain evidence="3">DSM 18391 / NRRL B-41598 / KBS 63</strain>
    </source>
</reference>
<dbReference type="NCBIfam" id="TIGR03435">
    <property type="entry name" value="Soli_TIGR03435"/>
    <property type="match status" value="1"/>
</dbReference>
<keyword evidence="1" id="KW-0732">Signal</keyword>
<dbReference type="Proteomes" id="UP000006056">
    <property type="component" value="Chromosome"/>
</dbReference>
<evidence type="ECO:0000313" key="3">
    <source>
        <dbReference type="Proteomes" id="UP000006056"/>
    </source>
</evidence>
<dbReference type="EMBL" id="CP003379">
    <property type="protein sequence ID" value="AFL87279.1"/>
    <property type="molecule type" value="Genomic_DNA"/>
</dbReference>
<evidence type="ECO:0000313" key="2">
    <source>
        <dbReference type="EMBL" id="AFL87279.1"/>
    </source>
</evidence>
<dbReference type="KEGG" id="trs:Terro_0957"/>
<dbReference type="eggNOG" id="COG4219">
    <property type="taxonomic scope" value="Bacteria"/>
</dbReference>
<accession>I3ZDG1</accession>
<name>I3ZDG1_TERRK</name>
<dbReference type="AlphaFoldDB" id="I3ZDG1"/>
<sequence>MRFAALLAALITALPIAAQTPIKLDVIAIHPHKSTGDDPSNRQMLPGGRLAISATSVHALIRIAFGLDDDTILNEPEWARNELFDINATTVDRAEVKTPEQFQQVMLSLLQNSFGFRYHRQQRQGQVYWLVLSKPGKLGPALKASAEGTRQNLSMNGDRIIIMRGTAITMPDLAASLRRRAGRRVEDHTGLTGAYDLQLRWTSDDTAVTDDLTLPAALNQSLGLKLQSARGNIEDVSVDNLQQPSND</sequence>
<dbReference type="InterPro" id="IPR017801">
    <property type="entry name" value="DUF3738"/>
</dbReference>
<gene>
    <name evidence="2" type="ordered locus">Terro_0957</name>
</gene>
<feature type="signal peptide" evidence="1">
    <location>
        <begin position="1"/>
        <end position="18"/>
    </location>
</feature>
<dbReference type="OrthoDB" id="111155at2"/>
<organism evidence="2 3">
    <name type="scientific">Terriglobus roseus (strain DSM 18391 / NRRL B-41598 / KBS 63)</name>
    <dbReference type="NCBI Taxonomy" id="926566"/>
    <lineage>
        <taxon>Bacteria</taxon>
        <taxon>Pseudomonadati</taxon>
        <taxon>Acidobacteriota</taxon>
        <taxon>Terriglobia</taxon>
        <taxon>Terriglobales</taxon>
        <taxon>Acidobacteriaceae</taxon>
        <taxon>Terriglobus</taxon>
    </lineage>
</organism>
<feature type="chain" id="PRO_5003684484" description="Soil-associated protein, TIGR03435 family" evidence="1">
    <location>
        <begin position="19"/>
        <end position="247"/>
    </location>
</feature>
<protein>
    <recommendedName>
        <fullName evidence="4">Soil-associated protein, TIGR03435 family</fullName>
    </recommendedName>
</protein>
<proteinExistence type="predicted"/>
<dbReference type="Pfam" id="PF12543">
    <property type="entry name" value="DUF3738"/>
    <property type="match status" value="1"/>
</dbReference>
<evidence type="ECO:0000256" key="1">
    <source>
        <dbReference type="SAM" id="SignalP"/>
    </source>
</evidence>